<dbReference type="PANTHER" id="PTHR22923">
    <property type="entry name" value="CEREBELLIN-RELATED"/>
    <property type="match status" value="1"/>
</dbReference>
<reference evidence="6" key="1">
    <citation type="submission" date="2021-02" db="EMBL/GenBank/DDBJ databases">
        <authorList>
            <person name="Bekaert M."/>
        </authorList>
    </citation>
    <scope>NUCLEOTIDE SEQUENCE</scope>
    <source>
        <strain evidence="6">IoA-00</strain>
    </source>
</reference>
<keyword evidence="7" id="KW-1185">Reference proteome</keyword>
<feature type="region of interest" description="Disordered" evidence="5">
    <location>
        <begin position="520"/>
        <end position="649"/>
    </location>
</feature>
<dbReference type="Pfam" id="PF00386">
    <property type="entry name" value="C1q"/>
    <property type="match status" value="1"/>
</dbReference>
<comment type="subcellular location">
    <subcellularLocation>
        <location evidence="1">Secreted</location>
    </subcellularLocation>
</comment>
<dbReference type="InterPro" id="IPR008983">
    <property type="entry name" value="Tumour_necrosis_fac-like_dom"/>
</dbReference>
<dbReference type="OrthoDB" id="9889709at2759"/>
<dbReference type="EMBL" id="HG994586">
    <property type="protein sequence ID" value="CAF2998610.1"/>
    <property type="molecule type" value="Genomic_DNA"/>
</dbReference>
<evidence type="ECO:0000256" key="3">
    <source>
        <dbReference type="ARBA" id="ARBA00022729"/>
    </source>
</evidence>
<evidence type="ECO:0000313" key="6">
    <source>
        <dbReference type="EMBL" id="CAF2998610.1"/>
    </source>
</evidence>
<dbReference type="Proteomes" id="UP000675881">
    <property type="component" value="Chromosome 7"/>
</dbReference>
<sequence>MAQEEEKRKIEAEKIQKNLEESKKKEQGNEITQMFDRLKNENELRRGEIHGLKDILVRENENRVKEIQGVRDALEVNVQTINESMKNDKEDVLKRIKLSDEDLSASIIATKKELREKIDNESKDIRKKIDMETNGLEDKIQIEKKSLTTKMEEDEDDRRKELRLITAHIKKDRDDLRDQMESDAKTLLNQLEKDSNEIIALMKREKADREKEQNIIKERMANEKKELQISIDKDRDNLTRKLNEEHDMRRLEQMEMQQRLDNAEKQGKSDITELYQKIKKEADVRESDNTELLNIQKNDRNIIEEKIIKERQALREVIDGENLDLNKRLDKVNSDRLNDTNELQGKMALFGKSASRHIDNLKHSIYKECQLLDDSYSAGGEDYITFTGTNVNIGHHMDPKSGIFLVPEDGVYLFLISVCTYDMKKCLLSIRKNGKDVSNLFDQDGMENKGKTMIGQNIVLEVCKGDRIQIYAYTSTGITDHKNSRYTQFIGMLLRSSMDTLNAFSRRLCDAENAELVDDGDESVAECSIRSRKSRKSRNRLLFSPPPNTATSPVSPTRMPESKGNGVKDASPKRNDSSIPRNSVITESPLEELESNKANGAVPATSESDQSTDQEGIQEPKNHQSYLALTNLGMGKKKRRIRIEGRSQW</sequence>
<evidence type="ECO:0000256" key="1">
    <source>
        <dbReference type="ARBA" id="ARBA00004613"/>
    </source>
</evidence>
<evidence type="ECO:0000313" key="7">
    <source>
        <dbReference type="Proteomes" id="UP000675881"/>
    </source>
</evidence>
<evidence type="ECO:0000256" key="5">
    <source>
        <dbReference type="SAM" id="MobiDB-lite"/>
    </source>
</evidence>
<evidence type="ECO:0000256" key="2">
    <source>
        <dbReference type="ARBA" id="ARBA00022525"/>
    </source>
</evidence>
<feature type="compositionally biased region" description="Polar residues" evidence="5">
    <location>
        <begin position="577"/>
        <end position="586"/>
    </location>
</feature>
<keyword evidence="3" id="KW-0732">Signal</keyword>
<gene>
    <name evidence="6" type="ORF">LSAA_13113</name>
</gene>
<proteinExistence type="predicted"/>
<dbReference type="InterPro" id="IPR001073">
    <property type="entry name" value="C1q_dom"/>
</dbReference>
<feature type="compositionally biased region" description="Polar residues" evidence="5">
    <location>
        <begin position="605"/>
        <end position="615"/>
    </location>
</feature>
<feature type="compositionally biased region" description="Basic residues" evidence="5">
    <location>
        <begin position="530"/>
        <end position="539"/>
    </location>
</feature>
<dbReference type="PROSITE" id="PS50871">
    <property type="entry name" value="C1Q"/>
    <property type="match status" value="1"/>
</dbReference>
<organism evidence="6 7">
    <name type="scientific">Lepeophtheirus salmonis</name>
    <name type="common">Salmon louse</name>
    <name type="synonym">Caligus salmonis</name>
    <dbReference type="NCBI Taxonomy" id="72036"/>
    <lineage>
        <taxon>Eukaryota</taxon>
        <taxon>Metazoa</taxon>
        <taxon>Ecdysozoa</taxon>
        <taxon>Arthropoda</taxon>
        <taxon>Crustacea</taxon>
        <taxon>Multicrustacea</taxon>
        <taxon>Hexanauplia</taxon>
        <taxon>Copepoda</taxon>
        <taxon>Siphonostomatoida</taxon>
        <taxon>Caligidae</taxon>
        <taxon>Lepeophtheirus</taxon>
    </lineage>
</organism>
<dbReference type="PANTHER" id="PTHR22923:SF116">
    <property type="entry name" value="C1Q DOMAIN-CONTAINING PROTEIN"/>
    <property type="match status" value="1"/>
</dbReference>
<name>A0A7R8D1S4_LEPSM</name>
<dbReference type="GO" id="GO:0005576">
    <property type="term" value="C:extracellular region"/>
    <property type="evidence" value="ECO:0007669"/>
    <property type="project" value="UniProtKB-SubCell"/>
</dbReference>
<protein>
    <submittedName>
        <fullName evidence="6">(salmon louse) hypothetical protein</fullName>
    </submittedName>
</protein>
<dbReference type="Gene3D" id="2.60.120.40">
    <property type="match status" value="1"/>
</dbReference>
<dbReference type="AlphaFoldDB" id="A0A7R8D1S4"/>
<keyword evidence="4" id="KW-0175">Coiled coil</keyword>
<dbReference type="SMART" id="SM00110">
    <property type="entry name" value="C1Q"/>
    <property type="match status" value="1"/>
</dbReference>
<dbReference type="InterPro" id="IPR050822">
    <property type="entry name" value="Cerebellin_Synaptic_Org"/>
</dbReference>
<accession>A0A7R8D1S4</accession>
<keyword evidence="2" id="KW-0964">Secreted</keyword>
<feature type="coiled-coil region" evidence="4">
    <location>
        <begin position="177"/>
        <end position="237"/>
    </location>
</feature>
<dbReference type="SUPFAM" id="SSF49842">
    <property type="entry name" value="TNF-like"/>
    <property type="match status" value="1"/>
</dbReference>
<evidence type="ECO:0000256" key="4">
    <source>
        <dbReference type="SAM" id="Coils"/>
    </source>
</evidence>